<name>A0A0C2YFI8_HEBCY</name>
<evidence type="ECO:0000313" key="2">
    <source>
        <dbReference type="Proteomes" id="UP000053424"/>
    </source>
</evidence>
<accession>A0A0C2YFI8</accession>
<dbReference type="Proteomes" id="UP000053424">
    <property type="component" value="Unassembled WGS sequence"/>
</dbReference>
<dbReference type="HOGENOM" id="CLU_1170762_0_0_1"/>
<reference evidence="2" key="2">
    <citation type="submission" date="2015-01" db="EMBL/GenBank/DDBJ databases">
        <title>Evolutionary Origins and Diversification of the Mycorrhizal Mutualists.</title>
        <authorList>
            <consortium name="DOE Joint Genome Institute"/>
            <consortium name="Mycorrhizal Genomics Consortium"/>
            <person name="Kohler A."/>
            <person name="Kuo A."/>
            <person name="Nagy L.G."/>
            <person name="Floudas D."/>
            <person name="Copeland A."/>
            <person name="Barry K.W."/>
            <person name="Cichocki N."/>
            <person name="Veneault-Fourrey C."/>
            <person name="LaButti K."/>
            <person name="Lindquist E.A."/>
            <person name="Lipzen A."/>
            <person name="Lundell T."/>
            <person name="Morin E."/>
            <person name="Murat C."/>
            <person name="Riley R."/>
            <person name="Ohm R."/>
            <person name="Sun H."/>
            <person name="Tunlid A."/>
            <person name="Henrissat B."/>
            <person name="Grigoriev I.V."/>
            <person name="Hibbett D.S."/>
            <person name="Martin F."/>
        </authorList>
    </citation>
    <scope>NUCLEOTIDE SEQUENCE [LARGE SCALE GENOMIC DNA]</scope>
    <source>
        <strain evidence="2">h7</strain>
    </source>
</reference>
<proteinExistence type="predicted"/>
<gene>
    <name evidence="1" type="ORF">M413DRAFT_22978</name>
</gene>
<dbReference type="OrthoDB" id="3056089at2759"/>
<reference evidence="1 2" key="1">
    <citation type="submission" date="2014-04" db="EMBL/GenBank/DDBJ databases">
        <authorList>
            <consortium name="DOE Joint Genome Institute"/>
            <person name="Kuo A."/>
            <person name="Gay G."/>
            <person name="Dore J."/>
            <person name="Kohler A."/>
            <person name="Nagy L.G."/>
            <person name="Floudas D."/>
            <person name="Copeland A."/>
            <person name="Barry K.W."/>
            <person name="Cichocki N."/>
            <person name="Veneault-Fourrey C."/>
            <person name="LaButti K."/>
            <person name="Lindquist E.A."/>
            <person name="Lipzen A."/>
            <person name="Lundell T."/>
            <person name="Morin E."/>
            <person name="Murat C."/>
            <person name="Sun H."/>
            <person name="Tunlid A."/>
            <person name="Henrissat B."/>
            <person name="Grigoriev I.V."/>
            <person name="Hibbett D.S."/>
            <person name="Martin F."/>
            <person name="Nordberg H.P."/>
            <person name="Cantor M.N."/>
            <person name="Hua S.X."/>
        </authorList>
    </citation>
    <scope>NUCLEOTIDE SEQUENCE [LARGE SCALE GENOMIC DNA]</scope>
    <source>
        <strain evidence="2">h7</strain>
    </source>
</reference>
<dbReference type="EMBL" id="KN831769">
    <property type="protein sequence ID" value="KIM48493.1"/>
    <property type="molecule type" value="Genomic_DNA"/>
</dbReference>
<keyword evidence="2" id="KW-1185">Reference proteome</keyword>
<organism evidence="1 2">
    <name type="scientific">Hebeloma cylindrosporum</name>
    <dbReference type="NCBI Taxonomy" id="76867"/>
    <lineage>
        <taxon>Eukaryota</taxon>
        <taxon>Fungi</taxon>
        <taxon>Dikarya</taxon>
        <taxon>Basidiomycota</taxon>
        <taxon>Agaricomycotina</taxon>
        <taxon>Agaricomycetes</taxon>
        <taxon>Agaricomycetidae</taxon>
        <taxon>Agaricales</taxon>
        <taxon>Agaricineae</taxon>
        <taxon>Hymenogastraceae</taxon>
        <taxon>Hebeloma</taxon>
    </lineage>
</organism>
<dbReference type="AlphaFoldDB" id="A0A0C2YFI8"/>
<protein>
    <submittedName>
        <fullName evidence="1">Uncharacterized protein</fullName>
    </submittedName>
</protein>
<evidence type="ECO:0000313" key="1">
    <source>
        <dbReference type="EMBL" id="KIM48493.1"/>
    </source>
</evidence>
<sequence length="237" mass="27036">MGVIIREQKATIVGVNTPIVEELRHAYPIRNNPQYPSKCVYTSEGHSWHLNDIRLQVWAQHIVHIFVYFNTRLPSTSVHFTESQKLHPPNHNTLPVPIPAAPTAAPAHQYPIPYGYAPPLHPHQYPPPYPYLPYPAYPPMLPLPCSDVPTGGSTLTLLAKLVLPCIISLAEFCLRYEIDDEDQDCLTKLKFQPGDQCVDKLEHEDWHGHVGFLRLSWDDFLSKHKQFIRDVKAGNWA</sequence>